<accession>A0AA39MVQ9</accession>
<dbReference type="EMBL" id="JAUEPT010000010">
    <property type="protein sequence ID" value="KAK0447978.1"/>
    <property type="molecule type" value="Genomic_DNA"/>
</dbReference>
<evidence type="ECO:0000313" key="1">
    <source>
        <dbReference type="EMBL" id="KAK0447978.1"/>
    </source>
</evidence>
<dbReference type="Gene3D" id="3.90.1140.10">
    <property type="entry name" value="Cyclic phosphodiesterase"/>
    <property type="match status" value="1"/>
</dbReference>
<feature type="non-terminal residue" evidence="1">
    <location>
        <position position="96"/>
    </location>
</feature>
<sequence>INEIFRDEGFIIDTRLLKLHMTLMNSTYRRPRAKQPQPFDHGSILWQAGVLYCFGVLESEHAELPMAVTMGSYEAPRVHPCKMGSWVTDGAYVSRG</sequence>
<feature type="non-terminal residue" evidence="1">
    <location>
        <position position="1"/>
    </location>
</feature>
<proteinExistence type="predicted"/>
<keyword evidence="2" id="KW-1185">Reference proteome</keyword>
<comment type="caution">
    <text evidence="1">The sequence shown here is derived from an EMBL/GenBank/DDBJ whole genome shotgun (WGS) entry which is preliminary data.</text>
</comment>
<dbReference type="Proteomes" id="UP001175226">
    <property type="component" value="Unassembled WGS sequence"/>
</dbReference>
<evidence type="ECO:0000313" key="2">
    <source>
        <dbReference type="Proteomes" id="UP001175226"/>
    </source>
</evidence>
<gene>
    <name evidence="1" type="ORF">EV421DRAFT_1671390</name>
</gene>
<protein>
    <submittedName>
        <fullName evidence="1">Uncharacterized protein</fullName>
    </submittedName>
</protein>
<name>A0AA39MVQ9_9AGAR</name>
<reference evidence="1" key="1">
    <citation type="submission" date="2023-06" db="EMBL/GenBank/DDBJ databases">
        <authorList>
            <consortium name="Lawrence Berkeley National Laboratory"/>
            <person name="Ahrendt S."/>
            <person name="Sahu N."/>
            <person name="Indic B."/>
            <person name="Wong-Bajracharya J."/>
            <person name="Merenyi Z."/>
            <person name="Ke H.-M."/>
            <person name="Monk M."/>
            <person name="Kocsube S."/>
            <person name="Drula E."/>
            <person name="Lipzen A."/>
            <person name="Balint B."/>
            <person name="Henrissat B."/>
            <person name="Andreopoulos B."/>
            <person name="Martin F.M."/>
            <person name="Harder C.B."/>
            <person name="Rigling D."/>
            <person name="Ford K.L."/>
            <person name="Foster G.D."/>
            <person name="Pangilinan J."/>
            <person name="Papanicolaou A."/>
            <person name="Barry K."/>
            <person name="LaButti K."/>
            <person name="Viragh M."/>
            <person name="Koriabine M."/>
            <person name="Yan M."/>
            <person name="Riley R."/>
            <person name="Champramary S."/>
            <person name="Plett K.L."/>
            <person name="Tsai I.J."/>
            <person name="Slot J."/>
            <person name="Sipos G."/>
            <person name="Plett J."/>
            <person name="Nagy L.G."/>
            <person name="Grigoriev I.V."/>
        </authorList>
    </citation>
    <scope>NUCLEOTIDE SEQUENCE</scope>
    <source>
        <strain evidence="1">FPL87.14</strain>
    </source>
</reference>
<dbReference type="AlphaFoldDB" id="A0AA39MVQ9"/>
<organism evidence="1 2">
    <name type="scientific">Armillaria borealis</name>
    <dbReference type="NCBI Taxonomy" id="47425"/>
    <lineage>
        <taxon>Eukaryota</taxon>
        <taxon>Fungi</taxon>
        <taxon>Dikarya</taxon>
        <taxon>Basidiomycota</taxon>
        <taxon>Agaricomycotina</taxon>
        <taxon>Agaricomycetes</taxon>
        <taxon>Agaricomycetidae</taxon>
        <taxon>Agaricales</taxon>
        <taxon>Marasmiineae</taxon>
        <taxon>Physalacriaceae</taxon>
        <taxon>Armillaria</taxon>
    </lineage>
</organism>